<dbReference type="PANTHER" id="PTHR34203:SF15">
    <property type="entry name" value="SLL1173 PROTEIN"/>
    <property type="match status" value="1"/>
</dbReference>
<evidence type="ECO:0000313" key="2">
    <source>
        <dbReference type="EMBL" id="OQP59959.1"/>
    </source>
</evidence>
<dbReference type="InterPro" id="IPR006342">
    <property type="entry name" value="FkbM_mtfrase"/>
</dbReference>
<reference evidence="2 3" key="1">
    <citation type="submission" date="2016-03" db="EMBL/GenBank/DDBJ databases">
        <title>Niastella vici sp. nov., isolated from farmland soil.</title>
        <authorList>
            <person name="Chen L."/>
            <person name="Wang D."/>
            <person name="Yang S."/>
            <person name="Wang G."/>
        </authorList>
    </citation>
    <scope>NUCLEOTIDE SEQUENCE [LARGE SCALE GENOMIC DNA]</scope>
    <source>
        <strain evidence="2 3">DJ57</strain>
    </source>
</reference>
<dbReference type="InterPro" id="IPR029063">
    <property type="entry name" value="SAM-dependent_MTases_sf"/>
</dbReference>
<dbReference type="AlphaFoldDB" id="A0A1V9FNL9"/>
<organism evidence="2 3">
    <name type="scientific">Niastella vici</name>
    <dbReference type="NCBI Taxonomy" id="1703345"/>
    <lineage>
        <taxon>Bacteria</taxon>
        <taxon>Pseudomonadati</taxon>
        <taxon>Bacteroidota</taxon>
        <taxon>Chitinophagia</taxon>
        <taxon>Chitinophagales</taxon>
        <taxon>Chitinophagaceae</taxon>
        <taxon>Niastella</taxon>
    </lineage>
</organism>
<evidence type="ECO:0000313" key="3">
    <source>
        <dbReference type="Proteomes" id="UP000192796"/>
    </source>
</evidence>
<dbReference type="PANTHER" id="PTHR34203">
    <property type="entry name" value="METHYLTRANSFERASE, FKBM FAMILY PROTEIN"/>
    <property type="match status" value="1"/>
</dbReference>
<keyword evidence="3" id="KW-1185">Reference proteome</keyword>
<dbReference type="Pfam" id="PF05050">
    <property type="entry name" value="Methyltransf_21"/>
    <property type="match status" value="1"/>
</dbReference>
<proteinExistence type="predicted"/>
<evidence type="ECO:0000259" key="1">
    <source>
        <dbReference type="Pfam" id="PF05050"/>
    </source>
</evidence>
<feature type="domain" description="Methyltransferase FkbM" evidence="1">
    <location>
        <begin position="65"/>
        <end position="219"/>
    </location>
</feature>
<dbReference type="Gene3D" id="3.40.50.150">
    <property type="entry name" value="Vaccinia Virus protein VP39"/>
    <property type="match status" value="1"/>
</dbReference>
<dbReference type="SUPFAM" id="SSF53335">
    <property type="entry name" value="S-adenosyl-L-methionine-dependent methyltransferases"/>
    <property type="match status" value="1"/>
</dbReference>
<dbReference type="EMBL" id="LVYD01000070">
    <property type="protein sequence ID" value="OQP59959.1"/>
    <property type="molecule type" value="Genomic_DNA"/>
</dbReference>
<name>A0A1V9FNL9_9BACT</name>
<dbReference type="Proteomes" id="UP000192796">
    <property type="component" value="Unassembled WGS sequence"/>
</dbReference>
<dbReference type="STRING" id="1703345.A3860_35545"/>
<accession>A0A1V9FNL9</accession>
<dbReference type="NCBIfam" id="TIGR01444">
    <property type="entry name" value="fkbM_fam"/>
    <property type="match status" value="1"/>
</dbReference>
<dbReference type="InterPro" id="IPR052514">
    <property type="entry name" value="SAM-dependent_MTase"/>
</dbReference>
<comment type="caution">
    <text evidence="2">The sequence shown here is derived from an EMBL/GenBank/DDBJ whole genome shotgun (WGS) entry which is preliminary data.</text>
</comment>
<sequence>MISIRKIIARFYDPLVNIHVGNVIIKSPLSHPLFHAMRGFKQFGFNTTRLAETIGQKYKDFNIIDIGANIGDTVAFFRNSVQAEVLCIEGDDFYFKILEENSKTLKGVSLFKGIVGSSSGTGNVQIKRERGTGYIEPSATPVKQMSLDDILQANPAFANAKLFKIDTDGYDSLIIKGAANYLQRAKPVVFFEYDPFLLEKNDQQYNAIFDLFRANGYRYALIYMSYGDFIAGIDIADEALLQHMLHYFAGRRGAFYGDLCVIHESDKDIFTALCDKEIAHFKKYRNYNWSPVK</sequence>
<gene>
    <name evidence="2" type="ORF">A3860_35545</name>
</gene>
<protein>
    <recommendedName>
        <fullName evidence="1">Methyltransferase FkbM domain-containing protein</fullName>
    </recommendedName>
</protein>